<reference evidence="5 6" key="1">
    <citation type="submission" date="2016-10" db="EMBL/GenBank/DDBJ databases">
        <authorList>
            <person name="de Groot N.N."/>
        </authorList>
    </citation>
    <scope>NUCLEOTIDE SEQUENCE [LARGE SCALE GENOMIC DNA]</scope>
    <source>
        <strain evidence="5 6">Nm24</strain>
    </source>
</reference>
<dbReference type="Pfam" id="PF01555">
    <property type="entry name" value="N6_N4_Mtase"/>
    <property type="match status" value="1"/>
</dbReference>
<dbReference type="Gene3D" id="3.40.50.150">
    <property type="entry name" value="Vaccinia Virus protein VP39"/>
    <property type="match status" value="1"/>
</dbReference>
<dbReference type="SUPFAM" id="SSF53335">
    <property type="entry name" value="S-adenosyl-L-methionine-dependent methyltransferases"/>
    <property type="match status" value="1"/>
</dbReference>
<organism evidence="5 6">
    <name type="scientific">Nitrosomonas eutropha</name>
    <dbReference type="NCBI Taxonomy" id="916"/>
    <lineage>
        <taxon>Bacteria</taxon>
        <taxon>Pseudomonadati</taxon>
        <taxon>Pseudomonadota</taxon>
        <taxon>Betaproteobacteria</taxon>
        <taxon>Nitrosomonadales</taxon>
        <taxon>Nitrosomonadaceae</taxon>
        <taxon>Nitrosomonas</taxon>
    </lineage>
</organism>
<evidence type="ECO:0000313" key="6">
    <source>
        <dbReference type="Proteomes" id="UP000183926"/>
    </source>
</evidence>
<feature type="domain" description="DNA methylase N-4/N-6" evidence="4">
    <location>
        <begin position="26"/>
        <end position="301"/>
    </location>
</feature>
<gene>
    <name evidence="5" type="ORF">SAMN05216339_10814</name>
</gene>
<keyword evidence="1 5" id="KW-0489">Methyltransferase</keyword>
<dbReference type="GO" id="GO:0032259">
    <property type="term" value="P:methylation"/>
    <property type="evidence" value="ECO:0007669"/>
    <property type="project" value="UniProtKB-KW"/>
</dbReference>
<dbReference type="OrthoDB" id="9816288at2"/>
<dbReference type="EMBL" id="FPBL01000008">
    <property type="protein sequence ID" value="SFU70644.1"/>
    <property type="molecule type" value="Genomic_DNA"/>
</dbReference>
<evidence type="ECO:0000256" key="2">
    <source>
        <dbReference type="ARBA" id="ARBA00022679"/>
    </source>
</evidence>
<evidence type="ECO:0000256" key="1">
    <source>
        <dbReference type="ARBA" id="ARBA00022603"/>
    </source>
</evidence>
<dbReference type="GO" id="GO:0009007">
    <property type="term" value="F:site-specific DNA-methyltransferase (adenine-specific) activity"/>
    <property type="evidence" value="ECO:0007669"/>
    <property type="project" value="TreeGrafter"/>
</dbReference>
<name>A0A1I7ICH5_9PROT</name>
<keyword evidence="2 5" id="KW-0808">Transferase</keyword>
<dbReference type="InterPro" id="IPR001091">
    <property type="entry name" value="RM_Methyltransferase"/>
</dbReference>
<dbReference type="Proteomes" id="UP000183926">
    <property type="component" value="Unassembled WGS sequence"/>
</dbReference>
<dbReference type="AlphaFoldDB" id="A0A1I7ICH5"/>
<dbReference type="InterPro" id="IPR002941">
    <property type="entry name" value="DNA_methylase_N4/N6"/>
</dbReference>
<proteinExistence type="inferred from homology"/>
<dbReference type="GO" id="GO:0005737">
    <property type="term" value="C:cytoplasm"/>
    <property type="evidence" value="ECO:0007669"/>
    <property type="project" value="TreeGrafter"/>
</dbReference>
<dbReference type="EC" id="2.1.1.-" evidence="3"/>
<dbReference type="PANTHER" id="PTHR13370">
    <property type="entry name" value="RNA METHYLASE-RELATED"/>
    <property type="match status" value="1"/>
</dbReference>
<evidence type="ECO:0000256" key="3">
    <source>
        <dbReference type="RuleBase" id="RU362026"/>
    </source>
</evidence>
<sequence>MKFLEVNKIHQGRSEILMKQIEPESVALSFWSPPYFVGKEYEKDETFDSWQAMLRQVIHHHSKALKPGGFLVINIGDIRCFKDESIPRFQAMNISMQKSKITREMVLEAKAQFPEFSRYQLAEHLGCSEQTIDRRLNGNNIRGGKYEIQTRVNLVGGPLQTYGQECGLYLYDHRIWVKDPAWANCKWTSNSLKSVDEYEDLYVFWKPGQQTIDRKKLEPQEWKDWGSRAIWFVKSVRANDDHEAKFPLELASRVIRLYTDKDDVVLDPFMGSGTTSIACIRHGRKFIGIEKEAKYVALAQENIKKEMSQLKLNI</sequence>
<comment type="similarity">
    <text evidence="3">Belongs to the N(4)/N(6)-methyltransferase family.</text>
</comment>
<dbReference type="InterPro" id="IPR029063">
    <property type="entry name" value="SAM-dependent_MTases_sf"/>
</dbReference>
<dbReference type="RefSeq" id="WP_074928901.1">
    <property type="nucleotide sequence ID" value="NZ_FPBL01000008.1"/>
</dbReference>
<evidence type="ECO:0000259" key="4">
    <source>
        <dbReference type="Pfam" id="PF01555"/>
    </source>
</evidence>
<dbReference type="PANTHER" id="PTHR13370:SF3">
    <property type="entry name" value="TRNA (GUANINE(10)-N2)-METHYLTRANSFERASE HOMOLOG"/>
    <property type="match status" value="1"/>
</dbReference>
<accession>A0A1I7ICH5</accession>
<dbReference type="PRINTS" id="PR00508">
    <property type="entry name" value="S21N4MTFRASE"/>
</dbReference>
<dbReference type="GO" id="GO:0003677">
    <property type="term" value="F:DNA binding"/>
    <property type="evidence" value="ECO:0007669"/>
    <property type="project" value="InterPro"/>
</dbReference>
<dbReference type="GO" id="GO:0008170">
    <property type="term" value="F:N-methyltransferase activity"/>
    <property type="evidence" value="ECO:0007669"/>
    <property type="project" value="InterPro"/>
</dbReference>
<evidence type="ECO:0000313" key="5">
    <source>
        <dbReference type="EMBL" id="SFU70644.1"/>
    </source>
</evidence>
<protein>
    <recommendedName>
        <fullName evidence="3">Methyltransferase</fullName>
        <ecNumber evidence="3">2.1.1.-</ecNumber>
    </recommendedName>
</protein>